<dbReference type="InterPro" id="IPR036924">
    <property type="entry name" value="Prion/Doppel_b-ribbon_dom_sf"/>
</dbReference>
<proteinExistence type="predicted"/>
<evidence type="ECO:0000313" key="3">
    <source>
        <dbReference type="Proteomes" id="UP001066276"/>
    </source>
</evidence>
<keyword evidence="1" id="KW-0812">Transmembrane</keyword>
<sequence>MRQQSDYESLRDRVLPTHRFNSANLAMGCHLITGSWITLVLLLAAFSDVAFTGRGLGGGGMRGGGWARSGSFSRGGSPPVGIGGYRHQGSSNQGMKMAGAAAMGAVAGGVIGYGMGSVARPHHYGYSSYGYRGSGQTRYTNRGYNDTYDFALGDAYSATAGLHHGLHHILLLWVCAGGFGTLVQG</sequence>
<dbReference type="GO" id="GO:0016020">
    <property type="term" value="C:membrane"/>
    <property type="evidence" value="ECO:0007669"/>
    <property type="project" value="InterPro"/>
</dbReference>
<dbReference type="Proteomes" id="UP001066276">
    <property type="component" value="Chromosome 11"/>
</dbReference>
<feature type="transmembrane region" description="Helical" evidence="1">
    <location>
        <begin position="25"/>
        <end position="46"/>
    </location>
</feature>
<organism evidence="2 3">
    <name type="scientific">Pleurodeles waltl</name>
    <name type="common">Iberian ribbed newt</name>
    <dbReference type="NCBI Taxonomy" id="8319"/>
    <lineage>
        <taxon>Eukaryota</taxon>
        <taxon>Metazoa</taxon>
        <taxon>Chordata</taxon>
        <taxon>Craniata</taxon>
        <taxon>Vertebrata</taxon>
        <taxon>Euteleostomi</taxon>
        <taxon>Amphibia</taxon>
        <taxon>Batrachia</taxon>
        <taxon>Caudata</taxon>
        <taxon>Salamandroidea</taxon>
        <taxon>Salamandridae</taxon>
        <taxon>Pleurodelinae</taxon>
        <taxon>Pleurodeles</taxon>
    </lineage>
</organism>
<dbReference type="Gene3D" id="1.10.790.10">
    <property type="entry name" value="Prion/Doppel protein, beta-ribbon domain"/>
    <property type="match status" value="1"/>
</dbReference>
<keyword evidence="1" id="KW-0472">Membrane</keyword>
<dbReference type="GO" id="GO:0051260">
    <property type="term" value="P:protein homooligomerization"/>
    <property type="evidence" value="ECO:0007669"/>
    <property type="project" value="InterPro"/>
</dbReference>
<accession>A0AAV7LIK1</accession>
<keyword evidence="1" id="KW-1133">Transmembrane helix</keyword>
<keyword evidence="3" id="KW-1185">Reference proteome</keyword>
<gene>
    <name evidence="2" type="ORF">NDU88_004600</name>
</gene>
<evidence type="ECO:0000313" key="2">
    <source>
        <dbReference type="EMBL" id="KAJ1091476.1"/>
    </source>
</evidence>
<reference evidence="2" key="1">
    <citation type="journal article" date="2022" name="bioRxiv">
        <title>Sequencing and chromosome-scale assembly of the giantPleurodeles waltlgenome.</title>
        <authorList>
            <person name="Brown T."/>
            <person name="Elewa A."/>
            <person name="Iarovenko S."/>
            <person name="Subramanian E."/>
            <person name="Araus A.J."/>
            <person name="Petzold A."/>
            <person name="Susuki M."/>
            <person name="Suzuki K.-i.T."/>
            <person name="Hayashi T."/>
            <person name="Toyoda A."/>
            <person name="Oliveira C."/>
            <person name="Osipova E."/>
            <person name="Leigh N.D."/>
            <person name="Simon A."/>
            <person name="Yun M.H."/>
        </authorList>
    </citation>
    <scope>NUCLEOTIDE SEQUENCE</scope>
    <source>
        <strain evidence="2">20211129_DDA</strain>
        <tissue evidence="2">Liver</tissue>
    </source>
</reference>
<dbReference type="EMBL" id="JANPWB010000015">
    <property type="protein sequence ID" value="KAJ1091476.1"/>
    <property type="molecule type" value="Genomic_DNA"/>
</dbReference>
<dbReference type="AlphaFoldDB" id="A0AAV7LIK1"/>
<name>A0AAV7LIK1_PLEWA</name>
<evidence type="ECO:0000256" key="1">
    <source>
        <dbReference type="SAM" id="Phobius"/>
    </source>
</evidence>
<comment type="caution">
    <text evidence="2">The sequence shown here is derived from an EMBL/GenBank/DDBJ whole genome shotgun (WGS) entry which is preliminary data.</text>
</comment>
<protein>
    <submittedName>
        <fullName evidence="2">Uncharacterized protein</fullName>
    </submittedName>
</protein>